<dbReference type="InterPro" id="IPR006740">
    <property type="entry name" value="DUF604"/>
</dbReference>
<sequence>MQHKYFQQLQLDVLCKSIFLSGLLLFLLYTLLFHNHANTTTILPLLTLPHKWSTSSSDGGDGSSRASLPSDPADLSPTEISHVGFVVIGSLPTWRWRKHYIESWWRPNVTRGYVFLDKEPTPEFLPWSTTSPPYRVSSDFTNLKVYSKLVNPPQVRMVRAILDMYRQGDRANEGLRWLMVCDDDTLVFVDNLVEVLSKFDHTKYRYIGGNSESVRSNADFSFDMGFGGAGYALSWPLVEALSSKLEGCIERYPRVFVSDHMVQSCLADLGVAVAHQKGIHQIDLHGDISGFLSTHPQAPLVTLHHFDAIDPIFPSMDRLQAIRHLMKAAEVDQSRLSQQTICYHRQSNWSVSVSWGYSAYIYENIIPRSTLIKPLETFKAWVRNTKYPAFMFNTRWLNGNACESPHVFYFQSVDDWKKNKNASEIVGDQVVTTYARKWPANLQPCELAGNHSASRVDEIQVVSPGRTRKMAGVMECCDVNHEVGTNVVGVTIRSCLKDEVIA</sequence>
<organism evidence="2 3">
    <name type="scientific">Linum tenue</name>
    <dbReference type="NCBI Taxonomy" id="586396"/>
    <lineage>
        <taxon>Eukaryota</taxon>
        <taxon>Viridiplantae</taxon>
        <taxon>Streptophyta</taxon>
        <taxon>Embryophyta</taxon>
        <taxon>Tracheophyta</taxon>
        <taxon>Spermatophyta</taxon>
        <taxon>Magnoliopsida</taxon>
        <taxon>eudicotyledons</taxon>
        <taxon>Gunneridae</taxon>
        <taxon>Pentapetalae</taxon>
        <taxon>rosids</taxon>
        <taxon>fabids</taxon>
        <taxon>Malpighiales</taxon>
        <taxon>Linaceae</taxon>
        <taxon>Linum</taxon>
    </lineage>
</organism>
<dbReference type="AlphaFoldDB" id="A0AAV0MW00"/>
<protein>
    <submittedName>
        <fullName evidence="2">Uncharacterized protein</fullName>
    </submittedName>
</protein>
<comment type="caution">
    <text evidence="2">The sequence shown here is derived from an EMBL/GenBank/DDBJ whole genome shotgun (WGS) entry which is preliminary data.</text>
</comment>
<evidence type="ECO:0000256" key="1">
    <source>
        <dbReference type="SAM" id="Phobius"/>
    </source>
</evidence>
<keyword evidence="1" id="KW-0812">Transmembrane</keyword>
<dbReference type="Gene3D" id="3.90.550.50">
    <property type="match status" value="1"/>
</dbReference>
<keyword evidence="1" id="KW-0472">Membrane</keyword>
<evidence type="ECO:0000313" key="3">
    <source>
        <dbReference type="Proteomes" id="UP001154282"/>
    </source>
</evidence>
<evidence type="ECO:0000313" key="2">
    <source>
        <dbReference type="EMBL" id="CAI0450135.1"/>
    </source>
</evidence>
<name>A0AAV0MW00_9ROSI</name>
<keyword evidence="3" id="KW-1185">Reference proteome</keyword>
<reference evidence="2" key="1">
    <citation type="submission" date="2022-08" db="EMBL/GenBank/DDBJ databases">
        <authorList>
            <person name="Gutierrez-Valencia J."/>
        </authorList>
    </citation>
    <scope>NUCLEOTIDE SEQUENCE</scope>
</reference>
<accession>A0AAV0MW00</accession>
<keyword evidence="1" id="KW-1133">Transmembrane helix</keyword>
<dbReference type="PANTHER" id="PTHR10811">
    <property type="entry name" value="FRINGE-RELATED"/>
    <property type="match status" value="1"/>
</dbReference>
<dbReference type="EMBL" id="CAMGYJ010000007">
    <property type="protein sequence ID" value="CAI0450135.1"/>
    <property type="molecule type" value="Genomic_DNA"/>
</dbReference>
<dbReference type="Pfam" id="PF04646">
    <property type="entry name" value="DUF604"/>
    <property type="match status" value="1"/>
</dbReference>
<feature type="transmembrane region" description="Helical" evidence="1">
    <location>
        <begin position="12"/>
        <end position="32"/>
    </location>
</feature>
<dbReference type="Proteomes" id="UP001154282">
    <property type="component" value="Unassembled WGS sequence"/>
</dbReference>
<gene>
    <name evidence="2" type="ORF">LITE_LOCUS30416</name>
</gene>
<proteinExistence type="predicted"/>